<dbReference type="SUPFAM" id="SSF49785">
    <property type="entry name" value="Galactose-binding domain-like"/>
    <property type="match status" value="1"/>
</dbReference>
<dbReference type="Gene3D" id="2.60.120.260">
    <property type="entry name" value="Galactose-binding domain-like"/>
    <property type="match status" value="1"/>
</dbReference>
<reference evidence="2 3" key="1">
    <citation type="journal article" date="2017" name="ISME J.">
        <title>Energy and carbon metabolisms in a deep terrestrial subsurface fluid microbial community.</title>
        <authorList>
            <person name="Momper L."/>
            <person name="Jungbluth S.P."/>
            <person name="Lee M.D."/>
            <person name="Amend J.P."/>
        </authorList>
    </citation>
    <scope>NUCLEOTIDE SEQUENCE [LARGE SCALE GENOMIC DNA]</scope>
    <source>
        <strain evidence="2">SURF_26</strain>
    </source>
</reference>
<comment type="caution">
    <text evidence="2">The sequence shown here is derived from an EMBL/GenBank/DDBJ whole genome shotgun (WGS) entry which is preliminary data.</text>
</comment>
<name>A0A3A4R9X6_9BACT</name>
<accession>A0A3A4R9X6</accession>
<dbReference type="NCBIfam" id="TIGR02595">
    <property type="entry name" value="PEP_CTERM"/>
    <property type="match status" value="1"/>
</dbReference>
<dbReference type="Pfam" id="PF07589">
    <property type="entry name" value="PEP-CTERM"/>
    <property type="match status" value="1"/>
</dbReference>
<proteinExistence type="predicted"/>
<dbReference type="InterPro" id="IPR013424">
    <property type="entry name" value="Ice-binding_C"/>
</dbReference>
<dbReference type="EMBL" id="QZJZ01000005">
    <property type="protein sequence ID" value="RJP62027.1"/>
    <property type="molecule type" value="Genomic_DNA"/>
</dbReference>
<dbReference type="InterPro" id="IPR008979">
    <property type="entry name" value="Galactose-bd-like_sf"/>
</dbReference>
<dbReference type="AlphaFoldDB" id="A0A3A4R9X6"/>
<evidence type="ECO:0000313" key="2">
    <source>
        <dbReference type="EMBL" id="RJP62027.1"/>
    </source>
</evidence>
<organism evidence="2 3">
    <name type="scientific">Candidatus Auribacter fodinae</name>
    <dbReference type="NCBI Taxonomy" id="2093366"/>
    <lineage>
        <taxon>Bacteria</taxon>
        <taxon>Pseudomonadati</taxon>
        <taxon>Candidatus Auribacterota</taxon>
        <taxon>Candidatus Auribacteria</taxon>
        <taxon>Candidatus Auribacterales</taxon>
        <taxon>Candidatus Auribacteraceae</taxon>
        <taxon>Candidatus Auribacter</taxon>
    </lineage>
</organism>
<gene>
    <name evidence="2" type="ORF">C4541_00390</name>
</gene>
<evidence type="ECO:0000259" key="1">
    <source>
        <dbReference type="Pfam" id="PF07589"/>
    </source>
</evidence>
<sequence length="239" mass="26143">MSTGENNMNRIFIPLILAVCTILSGTASYSAEVKLNFTVTSGGGMGASTMYTSASGIGGNFYWESKQSSWPEYASPGAYDLSNIVDGNPGPNGYNYWLTAPAAYPTEYLKVVFPESIYLTKIRTYNIADMNYYYATNSKRWMESNLWISTDGVNFTNFGSIGVDANPDEPDFVDITINDSVRAIEYRSFVTNPAHYYGMGEVEFYTDDQPPAPAAIPEPASLALIALGIAGLLKRKPRG</sequence>
<evidence type="ECO:0000313" key="3">
    <source>
        <dbReference type="Proteomes" id="UP000266426"/>
    </source>
</evidence>
<feature type="domain" description="Ice-binding protein C-terminal" evidence="1">
    <location>
        <begin position="215"/>
        <end position="235"/>
    </location>
</feature>
<dbReference type="Proteomes" id="UP000266426">
    <property type="component" value="Unassembled WGS sequence"/>
</dbReference>
<protein>
    <submittedName>
        <fullName evidence="2">Discoidin domain-containing protein</fullName>
    </submittedName>
</protein>